<dbReference type="InterPro" id="IPR021146">
    <property type="entry name" value="Phage_gp6-like_head-tail"/>
</dbReference>
<accession>A0A8I1WHM7</accession>
<dbReference type="CDD" id="cd08054">
    <property type="entry name" value="gp6"/>
    <property type="match status" value="1"/>
</dbReference>
<name>A0A8I1WHM7_BACIU</name>
<dbReference type="Proteomes" id="UP000665181">
    <property type="component" value="Unassembled WGS sequence"/>
</dbReference>
<organism evidence="1 2">
    <name type="scientific">Bacillus subtilis</name>
    <dbReference type="NCBI Taxonomy" id="1423"/>
    <lineage>
        <taxon>Bacteria</taxon>
        <taxon>Bacillati</taxon>
        <taxon>Bacillota</taxon>
        <taxon>Bacilli</taxon>
        <taxon>Bacillales</taxon>
        <taxon>Bacillaceae</taxon>
        <taxon>Bacillus</taxon>
    </lineage>
</organism>
<evidence type="ECO:0000313" key="1">
    <source>
        <dbReference type="EMBL" id="MBO3796834.1"/>
    </source>
</evidence>
<dbReference type="AlphaFoldDB" id="A0A8I1WHM7"/>
<comment type="caution">
    <text evidence="1">The sequence shown here is derived from an EMBL/GenBank/DDBJ whole genome shotgun (WGS) entry which is preliminary data.</text>
</comment>
<dbReference type="NCBIfam" id="TIGR01560">
    <property type="entry name" value="put_DNA_pack"/>
    <property type="match status" value="1"/>
</dbReference>
<dbReference type="Pfam" id="PF05135">
    <property type="entry name" value="Phage_connect_1"/>
    <property type="match status" value="1"/>
</dbReference>
<gene>
    <name evidence="1" type="ORF">J5227_21595</name>
</gene>
<dbReference type="InterPro" id="IPR006450">
    <property type="entry name" value="Phage_HK97_gp6-like"/>
</dbReference>
<protein>
    <submittedName>
        <fullName evidence="1">Phage gp6-like head-tail connector protein</fullName>
    </submittedName>
</protein>
<dbReference type="EMBL" id="JAGFPW010000034">
    <property type="protein sequence ID" value="MBO3796834.1"/>
    <property type="molecule type" value="Genomic_DNA"/>
</dbReference>
<sequence>MLKEAKKYLNLEDDWSEDDEILTFFIEAAKQYVQKQIDVDFDETNALHRLAVYLNVSHQYSNREPTGEKKQALEFSLKSIINQINLTG</sequence>
<reference evidence="1" key="1">
    <citation type="submission" date="2021-03" db="EMBL/GenBank/DDBJ databases">
        <title>Isolation of Bacillus subtilis from fermented food sample.</title>
        <authorList>
            <person name="Lakshmanan V."/>
            <person name="Athira K."/>
            <person name="Rajagopal K."/>
        </authorList>
    </citation>
    <scope>NUCLEOTIDE SEQUENCE</scope>
    <source>
        <strain evidence="1">S1</strain>
    </source>
</reference>
<dbReference type="Gene3D" id="1.10.3230.30">
    <property type="entry name" value="Phage gp6-like head-tail connector protein"/>
    <property type="match status" value="1"/>
</dbReference>
<evidence type="ECO:0000313" key="2">
    <source>
        <dbReference type="Proteomes" id="UP000665181"/>
    </source>
</evidence>
<proteinExistence type="predicted"/>
<dbReference type="RefSeq" id="WP_171518378.1">
    <property type="nucleotide sequence ID" value="NZ_JAGFPW010000034.1"/>
</dbReference>